<dbReference type="InterPro" id="IPR036282">
    <property type="entry name" value="Glutathione-S-Trfase_C_sf"/>
</dbReference>
<dbReference type="Gene3D" id="1.20.1050.10">
    <property type="match status" value="1"/>
</dbReference>
<dbReference type="SFLD" id="SFLDG01150">
    <property type="entry name" value="Main.1:_Beta-like"/>
    <property type="match status" value="1"/>
</dbReference>
<dbReference type="Pfam" id="PF13409">
    <property type="entry name" value="GST_N_2"/>
    <property type="match status" value="1"/>
</dbReference>
<feature type="domain" description="GST C-terminal" evidence="2">
    <location>
        <begin position="100"/>
        <end position="231"/>
    </location>
</feature>
<dbReference type="PANTHER" id="PTHR44051:SF21">
    <property type="entry name" value="GLUTATHIONE S-TRANSFERASE FAMILY PROTEIN"/>
    <property type="match status" value="1"/>
</dbReference>
<dbReference type="Gene3D" id="3.40.30.10">
    <property type="entry name" value="Glutaredoxin"/>
    <property type="match status" value="1"/>
</dbReference>
<proteinExistence type="predicted"/>
<dbReference type="PROSITE" id="PS50405">
    <property type="entry name" value="GST_CTER"/>
    <property type="match status" value="1"/>
</dbReference>
<dbReference type="SUPFAM" id="SSF47616">
    <property type="entry name" value="GST C-terminal domain-like"/>
    <property type="match status" value="1"/>
</dbReference>
<protein>
    <submittedName>
        <fullName evidence="3">Glutathione S-transferase family protein</fullName>
    </submittedName>
</protein>
<dbReference type="InterPro" id="IPR010987">
    <property type="entry name" value="Glutathione-S-Trfase_C-like"/>
</dbReference>
<feature type="domain" description="GST N-terminal" evidence="1">
    <location>
        <begin position="16"/>
        <end position="96"/>
    </location>
</feature>
<dbReference type="Proteomes" id="UP001165667">
    <property type="component" value="Unassembled WGS sequence"/>
</dbReference>
<dbReference type="PANTHER" id="PTHR44051">
    <property type="entry name" value="GLUTATHIONE S-TRANSFERASE-RELATED"/>
    <property type="match status" value="1"/>
</dbReference>
<dbReference type="SFLD" id="SFLDG00358">
    <property type="entry name" value="Main_(cytGST)"/>
    <property type="match status" value="1"/>
</dbReference>
<reference evidence="3" key="1">
    <citation type="submission" date="2022-05" db="EMBL/GenBank/DDBJ databases">
        <authorList>
            <person name="Pankratov T."/>
        </authorList>
    </citation>
    <scope>NUCLEOTIDE SEQUENCE</scope>
    <source>
        <strain evidence="3">BP6-180914</strain>
    </source>
</reference>
<sequence length="231" mass="25492">MLETCDHGQSIRAAPRPEPQLFHGHGTRSVRVAWLLAEMGLPYRTTLVPFPPRLKQAEFLAINPAGSLPFFIDGPTRMTESVAICLYLVEVYGPTPLAVSPAEASFADYLQFCLYGEATLTQPLGSILRYRHLEPPERRNRQIVDDARALFQRRLKPVEAAVASTRYAAAGRFTVADISIGYALAFAARLGETSSFTPAIQAYADRLQDRPAYRAVLSSDPNRGRVIGEEA</sequence>
<gene>
    <name evidence="3" type="ORF">M8523_35695</name>
</gene>
<accession>A0AA42CN57</accession>
<evidence type="ECO:0000313" key="4">
    <source>
        <dbReference type="Proteomes" id="UP001165667"/>
    </source>
</evidence>
<dbReference type="SFLD" id="SFLDS00019">
    <property type="entry name" value="Glutathione_Transferase_(cytos"/>
    <property type="match status" value="1"/>
</dbReference>
<dbReference type="CDD" id="cd03046">
    <property type="entry name" value="GST_N_GTT1_like"/>
    <property type="match status" value="1"/>
</dbReference>
<organism evidence="3 4">
    <name type="scientific">Lichenifustis flavocetrariae</name>
    <dbReference type="NCBI Taxonomy" id="2949735"/>
    <lineage>
        <taxon>Bacteria</taxon>
        <taxon>Pseudomonadati</taxon>
        <taxon>Pseudomonadota</taxon>
        <taxon>Alphaproteobacteria</taxon>
        <taxon>Hyphomicrobiales</taxon>
        <taxon>Lichenihabitantaceae</taxon>
        <taxon>Lichenifustis</taxon>
    </lineage>
</organism>
<dbReference type="InterPro" id="IPR040079">
    <property type="entry name" value="Glutathione_S-Trfase"/>
</dbReference>
<dbReference type="RefSeq" id="WP_282589559.1">
    <property type="nucleotide sequence ID" value="NZ_JAMOIM010000109.1"/>
</dbReference>
<evidence type="ECO:0000259" key="2">
    <source>
        <dbReference type="PROSITE" id="PS50405"/>
    </source>
</evidence>
<dbReference type="InterPro" id="IPR004045">
    <property type="entry name" value="Glutathione_S-Trfase_N"/>
</dbReference>
<comment type="caution">
    <text evidence="3">The sequence shown here is derived from an EMBL/GenBank/DDBJ whole genome shotgun (WGS) entry which is preliminary data.</text>
</comment>
<dbReference type="SUPFAM" id="SSF52833">
    <property type="entry name" value="Thioredoxin-like"/>
    <property type="match status" value="1"/>
</dbReference>
<evidence type="ECO:0000313" key="3">
    <source>
        <dbReference type="EMBL" id="MCW6513188.1"/>
    </source>
</evidence>
<keyword evidence="4" id="KW-1185">Reference proteome</keyword>
<name>A0AA42CN57_9HYPH</name>
<dbReference type="InterPro" id="IPR036249">
    <property type="entry name" value="Thioredoxin-like_sf"/>
</dbReference>
<dbReference type="PROSITE" id="PS50404">
    <property type="entry name" value="GST_NTER"/>
    <property type="match status" value="1"/>
</dbReference>
<dbReference type="AlphaFoldDB" id="A0AA42CN57"/>
<dbReference type="EMBL" id="JAMOIM010000109">
    <property type="protein sequence ID" value="MCW6513188.1"/>
    <property type="molecule type" value="Genomic_DNA"/>
</dbReference>
<evidence type="ECO:0000259" key="1">
    <source>
        <dbReference type="PROSITE" id="PS50404"/>
    </source>
</evidence>